<name>A0A4C1XZR3_EUMVA</name>
<accession>A0A4C1XZR3</accession>
<gene>
    <name evidence="1" type="ORF">EVAR_51814_1</name>
</gene>
<proteinExistence type="predicted"/>
<dbReference type="EMBL" id="BGZK01000990">
    <property type="protein sequence ID" value="GBP67757.1"/>
    <property type="molecule type" value="Genomic_DNA"/>
</dbReference>
<evidence type="ECO:0000313" key="2">
    <source>
        <dbReference type="Proteomes" id="UP000299102"/>
    </source>
</evidence>
<organism evidence="1 2">
    <name type="scientific">Eumeta variegata</name>
    <name type="common">Bagworm moth</name>
    <name type="synonym">Eumeta japonica</name>
    <dbReference type="NCBI Taxonomy" id="151549"/>
    <lineage>
        <taxon>Eukaryota</taxon>
        <taxon>Metazoa</taxon>
        <taxon>Ecdysozoa</taxon>
        <taxon>Arthropoda</taxon>
        <taxon>Hexapoda</taxon>
        <taxon>Insecta</taxon>
        <taxon>Pterygota</taxon>
        <taxon>Neoptera</taxon>
        <taxon>Endopterygota</taxon>
        <taxon>Lepidoptera</taxon>
        <taxon>Glossata</taxon>
        <taxon>Ditrysia</taxon>
        <taxon>Tineoidea</taxon>
        <taxon>Psychidae</taxon>
        <taxon>Oiketicinae</taxon>
        <taxon>Eumeta</taxon>
    </lineage>
</organism>
<protein>
    <submittedName>
        <fullName evidence="1">Uncharacterized protein</fullName>
    </submittedName>
</protein>
<dbReference type="AlphaFoldDB" id="A0A4C1XZR3"/>
<evidence type="ECO:0000313" key="1">
    <source>
        <dbReference type="EMBL" id="GBP67757.1"/>
    </source>
</evidence>
<reference evidence="1 2" key="1">
    <citation type="journal article" date="2019" name="Commun. Biol.">
        <title>The bagworm genome reveals a unique fibroin gene that provides high tensile strength.</title>
        <authorList>
            <person name="Kono N."/>
            <person name="Nakamura H."/>
            <person name="Ohtoshi R."/>
            <person name="Tomita M."/>
            <person name="Numata K."/>
            <person name="Arakawa K."/>
        </authorList>
    </citation>
    <scope>NUCLEOTIDE SEQUENCE [LARGE SCALE GENOMIC DNA]</scope>
</reference>
<comment type="caution">
    <text evidence="1">The sequence shown here is derived from an EMBL/GenBank/DDBJ whole genome shotgun (WGS) entry which is preliminary data.</text>
</comment>
<keyword evidence="2" id="KW-1185">Reference proteome</keyword>
<sequence>MRRDPTIAMINTLHCANNCRYGLNGLFENLYAISTTLDINAFRAPTRSGDGPVVKSVVFGPEGTGFDPDQGGIDLMSFSLESNYKSHAPCLRVHVKPSVTDVVIARVTIVVSGPQLDPRSDIKRLREGVQGNAIVIRRCVRAAVTVRAPFVRRIRGVCQSTNYDNWSASNYLVTTFCRKRYLHQRPVYALN</sequence>
<dbReference type="Proteomes" id="UP000299102">
    <property type="component" value="Unassembled WGS sequence"/>
</dbReference>